<dbReference type="SMART" id="SM00220">
    <property type="entry name" value="S_TKc"/>
    <property type="match status" value="1"/>
</dbReference>
<organism evidence="3 4">
    <name type="scientific">Purpureocillium lilacinum</name>
    <name type="common">Paecilomyces lilacinus</name>
    <dbReference type="NCBI Taxonomy" id="33203"/>
    <lineage>
        <taxon>Eukaryota</taxon>
        <taxon>Fungi</taxon>
        <taxon>Dikarya</taxon>
        <taxon>Ascomycota</taxon>
        <taxon>Pezizomycotina</taxon>
        <taxon>Sordariomycetes</taxon>
        <taxon>Hypocreomycetidae</taxon>
        <taxon>Hypocreales</taxon>
        <taxon>Ophiocordycipitaceae</taxon>
        <taxon>Purpureocillium</taxon>
    </lineage>
</organism>
<dbReference type="PANTHER" id="PTHR44167:SF24">
    <property type="entry name" value="SERINE_THREONINE-PROTEIN KINASE CHK2"/>
    <property type="match status" value="1"/>
</dbReference>
<dbReference type="Pfam" id="PF00069">
    <property type="entry name" value="Pkinase"/>
    <property type="match status" value="1"/>
</dbReference>
<sequence length="519" mass="57892">MDDSGSTTNEHSSGFIEAIQAKLKEGQEQDLPVRDSLERIPLDEAPTDTRLVISFRDASRTMDCDDLRPWPTDKDIFTVQQTPESTGPVLRQDHEPLCYFYFDPATDHITLSHKCKGPVEVVDLAAGERRGVPPRQCAGIRPGCWRVYGPRGRGLVPEVLLDFRLLPRPYATTIMERGGSGSKSSLLTALCKARSVQHVPRGHIHPVEQLSLGQTLSIRPRSGSTSGHPDAAYTLKHVRTAAVKQTACVVIGHHSKLGRVAIKVVRREHESDSRFVPSIARHWADEKRFLERLHHVRVAQPCIVELLGADARLYALYLKVLPGKDLSQWVDTGHFFTCGSEGDANRTILRISCQMTSAVAFLHKQARIVHNDIKPANIVAHLPRGTKVVDAKLIDFGHASVVEATDCPGGTPWYMPFDGPNNQGPARDCWALGVTLLFVMRAIPLPEKTQPVWRIDQVLHDDIQAQLMRDWLAGIQDRRKELGDGDIESFVHELLSPDAEERCRYLRRLARTLPLGSLT</sequence>
<dbReference type="SUPFAM" id="SSF56112">
    <property type="entry name" value="Protein kinase-like (PK-like)"/>
    <property type="match status" value="1"/>
</dbReference>
<dbReference type="PROSITE" id="PS50011">
    <property type="entry name" value="PROTEIN_KINASE_DOM"/>
    <property type="match status" value="1"/>
</dbReference>
<evidence type="ECO:0000256" key="1">
    <source>
        <dbReference type="SAM" id="MobiDB-lite"/>
    </source>
</evidence>
<dbReference type="EMBL" id="LSBI01000009">
    <property type="protein sequence ID" value="OAQ81328.1"/>
    <property type="molecule type" value="Genomic_DNA"/>
</dbReference>
<feature type="domain" description="Protein kinase" evidence="2">
    <location>
        <begin position="172"/>
        <end position="516"/>
    </location>
</feature>
<accession>A0A179GV07</accession>
<gene>
    <name evidence="3" type="ORF">VFPFJ_09783</name>
</gene>
<evidence type="ECO:0000313" key="3">
    <source>
        <dbReference type="EMBL" id="OAQ81328.1"/>
    </source>
</evidence>
<dbReference type="GO" id="GO:0004674">
    <property type="term" value="F:protein serine/threonine kinase activity"/>
    <property type="evidence" value="ECO:0007669"/>
    <property type="project" value="TreeGrafter"/>
</dbReference>
<comment type="caution">
    <text evidence="3">The sequence shown here is derived from an EMBL/GenBank/DDBJ whole genome shotgun (WGS) entry which is preliminary data.</text>
</comment>
<dbReference type="InterPro" id="IPR000719">
    <property type="entry name" value="Prot_kinase_dom"/>
</dbReference>
<dbReference type="GO" id="GO:0005524">
    <property type="term" value="F:ATP binding"/>
    <property type="evidence" value="ECO:0007669"/>
    <property type="project" value="InterPro"/>
</dbReference>
<evidence type="ECO:0000259" key="2">
    <source>
        <dbReference type="PROSITE" id="PS50011"/>
    </source>
</evidence>
<proteinExistence type="predicted"/>
<keyword evidence="3" id="KW-0418">Kinase</keyword>
<dbReference type="STRING" id="33203.A0A179GV07"/>
<dbReference type="OMA" id="KESWNIN"/>
<dbReference type="GO" id="GO:0044773">
    <property type="term" value="P:mitotic DNA damage checkpoint signaling"/>
    <property type="evidence" value="ECO:0007669"/>
    <property type="project" value="TreeGrafter"/>
</dbReference>
<reference evidence="3 4" key="1">
    <citation type="submission" date="2016-02" db="EMBL/GenBank/DDBJ databases">
        <title>Biosynthesis of antibiotic leucinostatins and their inhibition on Phytophthora in bio-control Purpureocillium lilacinum.</title>
        <authorList>
            <person name="Wang G."/>
            <person name="Liu Z."/>
            <person name="Lin R."/>
            <person name="Li E."/>
            <person name="Mao Z."/>
            <person name="Ling J."/>
            <person name="Yin W."/>
            <person name="Xie B."/>
        </authorList>
    </citation>
    <scope>NUCLEOTIDE SEQUENCE [LARGE SCALE GENOMIC DNA]</scope>
    <source>
        <strain evidence="3">PLFJ-1</strain>
    </source>
</reference>
<dbReference type="Proteomes" id="UP000078340">
    <property type="component" value="Unassembled WGS sequence"/>
</dbReference>
<dbReference type="AlphaFoldDB" id="A0A179GV07"/>
<dbReference type="Gene3D" id="1.10.510.10">
    <property type="entry name" value="Transferase(Phosphotransferase) domain 1"/>
    <property type="match status" value="1"/>
</dbReference>
<dbReference type="GO" id="GO:0005634">
    <property type="term" value="C:nucleus"/>
    <property type="evidence" value="ECO:0007669"/>
    <property type="project" value="TreeGrafter"/>
</dbReference>
<dbReference type="PANTHER" id="PTHR44167">
    <property type="entry name" value="OVARIAN-SPECIFIC SERINE/THREONINE-PROTEIN KINASE LOK-RELATED"/>
    <property type="match status" value="1"/>
</dbReference>
<protein>
    <submittedName>
        <fullName evidence="3">Protein kinase domain-containing protein</fullName>
    </submittedName>
</protein>
<feature type="region of interest" description="Disordered" evidence="1">
    <location>
        <begin position="1"/>
        <end position="20"/>
    </location>
</feature>
<evidence type="ECO:0000313" key="4">
    <source>
        <dbReference type="Proteomes" id="UP000078340"/>
    </source>
</evidence>
<feature type="compositionally biased region" description="Polar residues" evidence="1">
    <location>
        <begin position="1"/>
        <end position="12"/>
    </location>
</feature>
<keyword evidence="3" id="KW-0808">Transferase</keyword>
<dbReference type="GO" id="GO:0005737">
    <property type="term" value="C:cytoplasm"/>
    <property type="evidence" value="ECO:0007669"/>
    <property type="project" value="TreeGrafter"/>
</dbReference>
<name>A0A179GV07_PURLI</name>
<dbReference type="InterPro" id="IPR011009">
    <property type="entry name" value="Kinase-like_dom_sf"/>
</dbReference>